<evidence type="ECO:0000256" key="2">
    <source>
        <dbReference type="ARBA" id="ARBA00009765"/>
    </source>
</evidence>
<dbReference type="InterPro" id="IPR002523">
    <property type="entry name" value="MgTranspt_CorA/ZnTranspt_ZntB"/>
</dbReference>
<dbReference type="AlphaFoldDB" id="A0A543J7E3"/>
<sequence>MPRNRLYRDGALAEEDVPDADVPRWLRDDRAIVWLDLCGPSESDLAVLVEELGLHETSVEDALENHERPKLHQYDTHLLLNAYAVSLDEASGRLTTAELSAFVTPRALITVRNDDRFDMAAVTRRWDESSSLAASGVGFLLHGLLDVVVDSHFDAVQALDDHIEGLEELVFTERPDDPDVQRRSLAMRKSLVTLRRVVLPMRDVLSGLMRRDHAVVDSRMTPYYQDVHDHVLRASEWTESLRDMVATIRDIQLNLQGNRLNLIMKKVTGWAAIIAVPTAVTGFYGQNVPYPGSDQVWGFWTSTVAMLLLSAGLYGLFKRRDWI</sequence>
<comment type="similarity">
    <text evidence="2">Belongs to the CorA metal ion transporter (MIT) (TC 1.A.35) family.</text>
</comment>
<dbReference type="Gene3D" id="3.30.460.20">
    <property type="entry name" value="CorA soluble domain-like"/>
    <property type="match status" value="1"/>
</dbReference>
<keyword evidence="3" id="KW-0813">Transport</keyword>
<dbReference type="InterPro" id="IPR045863">
    <property type="entry name" value="CorA_TM1_TM2"/>
</dbReference>
<dbReference type="Proteomes" id="UP000316628">
    <property type="component" value="Unassembled WGS sequence"/>
</dbReference>
<keyword evidence="7 8" id="KW-0472">Membrane</keyword>
<evidence type="ECO:0000256" key="7">
    <source>
        <dbReference type="ARBA" id="ARBA00023136"/>
    </source>
</evidence>
<dbReference type="SUPFAM" id="SSF143865">
    <property type="entry name" value="CorA soluble domain-like"/>
    <property type="match status" value="1"/>
</dbReference>
<gene>
    <name evidence="9" type="ORF">FHX81_1024</name>
</gene>
<dbReference type="GO" id="GO:0050897">
    <property type="term" value="F:cobalt ion binding"/>
    <property type="evidence" value="ECO:0007669"/>
    <property type="project" value="TreeGrafter"/>
</dbReference>
<dbReference type="PANTHER" id="PTHR46494:SF1">
    <property type="entry name" value="CORA FAMILY METAL ION TRANSPORTER (EUROFUNG)"/>
    <property type="match status" value="1"/>
</dbReference>
<feature type="transmembrane region" description="Helical" evidence="8">
    <location>
        <begin position="297"/>
        <end position="317"/>
    </location>
</feature>
<dbReference type="RefSeq" id="WP_246107637.1">
    <property type="nucleotide sequence ID" value="NZ_VFPP01000001.1"/>
</dbReference>
<dbReference type="PANTHER" id="PTHR46494">
    <property type="entry name" value="CORA FAMILY METAL ION TRANSPORTER (EUROFUNG)"/>
    <property type="match status" value="1"/>
</dbReference>
<dbReference type="SUPFAM" id="SSF144083">
    <property type="entry name" value="Magnesium transport protein CorA, transmembrane region"/>
    <property type="match status" value="1"/>
</dbReference>
<evidence type="ECO:0000256" key="3">
    <source>
        <dbReference type="ARBA" id="ARBA00022448"/>
    </source>
</evidence>
<evidence type="ECO:0000313" key="9">
    <source>
        <dbReference type="EMBL" id="TQM78746.1"/>
    </source>
</evidence>
<evidence type="ECO:0000256" key="8">
    <source>
        <dbReference type="SAM" id="Phobius"/>
    </source>
</evidence>
<feature type="transmembrane region" description="Helical" evidence="8">
    <location>
        <begin position="267"/>
        <end position="285"/>
    </location>
</feature>
<dbReference type="EMBL" id="VFPP01000001">
    <property type="protein sequence ID" value="TQM78746.1"/>
    <property type="molecule type" value="Genomic_DNA"/>
</dbReference>
<comment type="subcellular location">
    <subcellularLocation>
        <location evidence="1">Cell membrane</location>
        <topology evidence="1">Multi-pass membrane protein</topology>
    </subcellularLocation>
</comment>
<dbReference type="GO" id="GO:0005886">
    <property type="term" value="C:plasma membrane"/>
    <property type="evidence" value="ECO:0007669"/>
    <property type="project" value="UniProtKB-SubCell"/>
</dbReference>
<organism evidence="9 10">
    <name type="scientific">Saccharothrix saharensis</name>
    <dbReference type="NCBI Taxonomy" id="571190"/>
    <lineage>
        <taxon>Bacteria</taxon>
        <taxon>Bacillati</taxon>
        <taxon>Actinomycetota</taxon>
        <taxon>Actinomycetes</taxon>
        <taxon>Pseudonocardiales</taxon>
        <taxon>Pseudonocardiaceae</taxon>
        <taxon>Saccharothrix</taxon>
    </lineage>
</organism>
<dbReference type="Gene3D" id="1.20.58.340">
    <property type="entry name" value="Magnesium transport protein CorA, transmembrane region"/>
    <property type="match status" value="2"/>
</dbReference>
<keyword evidence="10" id="KW-1185">Reference proteome</keyword>
<keyword evidence="5 8" id="KW-0812">Transmembrane</keyword>
<evidence type="ECO:0000256" key="4">
    <source>
        <dbReference type="ARBA" id="ARBA00022475"/>
    </source>
</evidence>
<dbReference type="GO" id="GO:0015095">
    <property type="term" value="F:magnesium ion transmembrane transporter activity"/>
    <property type="evidence" value="ECO:0007669"/>
    <property type="project" value="TreeGrafter"/>
</dbReference>
<dbReference type="InterPro" id="IPR045861">
    <property type="entry name" value="CorA_cytoplasmic_dom"/>
</dbReference>
<evidence type="ECO:0000313" key="10">
    <source>
        <dbReference type="Proteomes" id="UP000316628"/>
    </source>
</evidence>
<dbReference type="GO" id="GO:0015087">
    <property type="term" value="F:cobalt ion transmembrane transporter activity"/>
    <property type="evidence" value="ECO:0007669"/>
    <property type="project" value="TreeGrafter"/>
</dbReference>
<comment type="caution">
    <text evidence="9">The sequence shown here is derived from an EMBL/GenBank/DDBJ whole genome shotgun (WGS) entry which is preliminary data.</text>
</comment>
<dbReference type="CDD" id="cd12822">
    <property type="entry name" value="TmCorA-like"/>
    <property type="match status" value="1"/>
</dbReference>
<dbReference type="Pfam" id="PF01544">
    <property type="entry name" value="CorA"/>
    <property type="match status" value="1"/>
</dbReference>
<evidence type="ECO:0000256" key="1">
    <source>
        <dbReference type="ARBA" id="ARBA00004651"/>
    </source>
</evidence>
<keyword evidence="4" id="KW-1003">Cell membrane</keyword>
<evidence type="ECO:0000256" key="5">
    <source>
        <dbReference type="ARBA" id="ARBA00022692"/>
    </source>
</evidence>
<dbReference type="GO" id="GO:0000287">
    <property type="term" value="F:magnesium ion binding"/>
    <property type="evidence" value="ECO:0007669"/>
    <property type="project" value="TreeGrafter"/>
</dbReference>
<keyword evidence="6 8" id="KW-1133">Transmembrane helix</keyword>
<accession>A0A543J7E3</accession>
<evidence type="ECO:0000256" key="6">
    <source>
        <dbReference type="ARBA" id="ARBA00022989"/>
    </source>
</evidence>
<protein>
    <submittedName>
        <fullName evidence="9">Magnesium transporter</fullName>
    </submittedName>
</protein>
<proteinExistence type="inferred from homology"/>
<reference evidence="9 10" key="1">
    <citation type="submission" date="2019-06" db="EMBL/GenBank/DDBJ databases">
        <title>Sequencing the genomes of 1000 actinobacteria strains.</title>
        <authorList>
            <person name="Klenk H.-P."/>
        </authorList>
    </citation>
    <scope>NUCLEOTIDE SEQUENCE [LARGE SCALE GENOMIC DNA]</scope>
    <source>
        <strain evidence="9 10">DSM 45456</strain>
    </source>
</reference>
<name>A0A543J7E3_9PSEU</name>